<keyword evidence="2" id="KW-1185">Reference proteome</keyword>
<reference evidence="1 2" key="1">
    <citation type="journal article" date="2015" name="Genome Biol.">
        <title>Comparative genomics of Steinernema reveals deeply conserved gene regulatory networks.</title>
        <authorList>
            <person name="Dillman A.R."/>
            <person name="Macchietto M."/>
            <person name="Porter C.F."/>
            <person name="Rogers A."/>
            <person name="Williams B."/>
            <person name="Antoshechkin I."/>
            <person name="Lee M.M."/>
            <person name="Goodwin Z."/>
            <person name="Lu X."/>
            <person name="Lewis E.E."/>
            <person name="Goodrich-Blair H."/>
            <person name="Stock S.P."/>
            <person name="Adams B.J."/>
            <person name="Sternberg P.W."/>
            <person name="Mortazavi A."/>
        </authorList>
    </citation>
    <scope>NUCLEOTIDE SEQUENCE [LARGE SCALE GENOMIC DNA]</scope>
    <source>
        <strain evidence="1 2">ALL</strain>
    </source>
</reference>
<dbReference type="Proteomes" id="UP000298663">
    <property type="component" value="Unassembled WGS sequence"/>
</dbReference>
<gene>
    <name evidence="1" type="ORF">L596_030016</name>
</gene>
<comment type="caution">
    <text evidence="1">The sequence shown here is derived from an EMBL/GenBank/DDBJ whole genome shotgun (WGS) entry which is preliminary data.</text>
</comment>
<evidence type="ECO:0000313" key="2">
    <source>
        <dbReference type="Proteomes" id="UP000298663"/>
    </source>
</evidence>
<accession>A0A4U5LRH9</accession>
<proteinExistence type="predicted"/>
<sequence>MRDLKLNRYSSSDVSFALAIFKHFSVNNKNQNSALIYSGFDLFGLKAQGALQVQKLLFELLMNDSGTLAMTHAFLMQFLKLQVQERKNLT</sequence>
<reference evidence="1 2" key="2">
    <citation type="journal article" date="2019" name="G3 (Bethesda)">
        <title>Hybrid Assembly of the Genome of the Entomopathogenic Nematode Steinernema carpocapsae Identifies the X-Chromosome.</title>
        <authorList>
            <person name="Serra L."/>
            <person name="Macchietto M."/>
            <person name="Macias-Munoz A."/>
            <person name="McGill C.J."/>
            <person name="Rodriguez I.M."/>
            <person name="Rodriguez B."/>
            <person name="Murad R."/>
            <person name="Mortazavi A."/>
        </authorList>
    </citation>
    <scope>NUCLEOTIDE SEQUENCE [LARGE SCALE GENOMIC DNA]</scope>
    <source>
        <strain evidence="1 2">ALL</strain>
    </source>
</reference>
<name>A0A4U5LRH9_STECR</name>
<organism evidence="1 2">
    <name type="scientific">Steinernema carpocapsae</name>
    <name type="common">Entomopathogenic nematode</name>
    <dbReference type="NCBI Taxonomy" id="34508"/>
    <lineage>
        <taxon>Eukaryota</taxon>
        <taxon>Metazoa</taxon>
        <taxon>Ecdysozoa</taxon>
        <taxon>Nematoda</taxon>
        <taxon>Chromadorea</taxon>
        <taxon>Rhabditida</taxon>
        <taxon>Tylenchina</taxon>
        <taxon>Panagrolaimomorpha</taxon>
        <taxon>Strongyloidoidea</taxon>
        <taxon>Steinernematidae</taxon>
        <taxon>Steinernema</taxon>
    </lineage>
</organism>
<dbReference type="AlphaFoldDB" id="A0A4U5LRH9"/>
<dbReference type="EMBL" id="AZBU02000013">
    <property type="protein sequence ID" value="TKR58590.1"/>
    <property type="molecule type" value="Genomic_DNA"/>
</dbReference>
<protein>
    <submittedName>
        <fullName evidence="1">Uncharacterized protein</fullName>
    </submittedName>
</protein>
<evidence type="ECO:0000313" key="1">
    <source>
        <dbReference type="EMBL" id="TKR58590.1"/>
    </source>
</evidence>